<dbReference type="Pfam" id="PF00278">
    <property type="entry name" value="Orn_DAP_Arg_deC"/>
    <property type="match status" value="1"/>
</dbReference>
<evidence type="ECO:0000256" key="2">
    <source>
        <dbReference type="ARBA" id="ARBA00008872"/>
    </source>
</evidence>
<evidence type="ECO:0000256" key="1">
    <source>
        <dbReference type="ARBA" id="ARBA00001933"/>
    </source>
</evidence>
<evidence type="ECO:0000259" key="6">
    <source>
        <dbReference type="Pfam" id="PF00278"/>
    </source>
</evidence>
<dbReference type="InterPro" id="IPR000183">
    <property type="entry name" value="Orn/DAP/Arg_de-COase"/>
</dbReference>
<dbReference type="PROSITE" id="PS00879">
    <property type="entry name" value="ODR_DC_2_2"/>
    <property type="match status" value="1"/>
</dbReference>
<dbReference type="SUPFAM" id="SSF51419">
    <property type="entry name" value="PLP-binding barrel"/>
    <property type="match status" value="1"/>
</dbReference>
<accession>A0A224Z5I9</accession>
<dbReference type="Gene3D" id="2.40.37.10">
    <property type="entry name" value="Lyase, Ornithine Decarboxylase, Chain A, domain 1"/>
    <property type="match status" value="1"/>
</dbReference>
<evidence type="ECO:0000256" key="5">
    <source>
        <dbReference type="RuleBase" id="RU003737"/>
    </source>
</evidence>
<name>A0A224Z5I9_9ACAR</name>
<evidence type="ECO:0000313" key="8">
    <source>
        <dbReference type="EMBL" id="MAA21522.1"/>
    </source>
</evidence>
<comment type="cofactor">
    <cofactor evidence="1">
        <name>pyridoxal 5'-phosphate</name>
        <dbReference type="ChEBI" id="CHEBI:597326"/>
    </cofactor>
</comment>
<dbReference type="SUPFAM" id="SSF50621">
    <property type="entry name" value="Alanine racemase C-terminal domain-like"/>
    <property type="match status" value="1"/>
</dbReference>
<dbReference type="GO" id="GO:0005737">
    <property type="term" value="C:cytoplasm"/>
    <property type="evidence" value="ECO:0007669"/>
    <property type="project" value="TreeGrafter"/>
</dbReference>
<protein>
    <submittedName>
        <fullName evidence="8">Ornithine decarboxylase</fullName>
    </submittedName>
</protein>
<dbReference type="Gene3D" id="3.20.20.10">
    <property type="entry name" value="Alanine racemase"/>
    <property type="match status" value="1"/>
</dbReference>
<dbReference type="PRINTS" id="PR01179">
    <property type="entry name" value="ODADCRBXLASE"/>
</dbReference>
<organism evidence="8">
    <name type="scientific">Rhipicephalus zambeziensis</name>
    <dbReference type="NCBI Taxonomy" id="60191"/>
    <lineage>
        <taxon>Eukaryota</taxon>
        <taxon>Metazoa</taxon>
        <taxon>Ecdysozoa</taxon>
        <taxon>Arthropoda</taxon>
        <taxon>Chelicerata</taxon>
        <taxon>Arachnida</taxon>
        <taxon>Acari</taxon>
        <taxon>Parasitiformes</taxon>
        <taxon>Ixodida</taxon>
        <taxon>Ixodoidea</taxon>
        <taxon>Ixodidae</taxon>
        <taxon>Rhipicephalinae</taxon>
        <taxon>Rhipicephalus</taxon>
        <taxon>Rhipicephalus</taxon>
    </lineage>
</organism>
<dbReference type="GO" id="GO:0033387">
    <property type="term" value="P:putrescine biosynthetic process from arginine, via ornithine"/>
    <property type="evidence" value="ECO:0007669"/>
    <property type="project" value="TreeGrafter"/>
</dbReference>
<dbReference type="InterPro" id="IPR029066">
    <property type="entry name" value="PLP-binding_barrel"/>
</dbReference>
<dbReference type="EMBL" id="GFPF01010376">
    <property type="protein sequence ID" value="MAA21522.1"/>
    <property type="molecule type" value="Transcribed_RNA"/>
</dbReference>
<evidence type="ECO:0000256" key="3">
    <source>
        <dbReference type="ARBA" id="ARBA00022898"/>
    </source>
</evidence>
<evidence type="ECO:0000259" key="7">
    <source>
        <dbReference type="Pfam" id="PF02784"/>
    </source>
</evidence>
<dbReference type="PANTHER" id="PTHR11482">
    <property type="entry name" value="ARGININE/DIAMINOPIMELATE/ORNITHINE DECARBOXYLASE"/>
    <property type="match status" value="1"/>
</dbReference>
<feature type="domain" description="Orn/DAP/Arg decarboxylase 2 C-terminal" evidence="6">
    <location>
        <begin position="180"/>
        <end position="279"/>
    </location>
</feature>
<dbReference type="PANTHER" id="PTHR11482:SF6">
    <property type="entry name" value="ORNITHINE DECARBOXYLASE 1-RELATED"/>
    <property type="match status" value="1"/>
</dbReference>
<reference evidence="8" key="1">
    <citation type="journal article" date="2017" name="Parasit. Vectors">
        <title>Sialotranscriptomics of Rhipicephalus zambeziensis reveals intricate expression profiles of secretory proteins and suggests tight temporal transcriptional regulation during blood-feeding.</title>
        <authorList>
            <person name="de Castro M.H."/>
            <person name="de Klerk D."/>
            <person name="Pienaar R."/>
            <person name="Rees D.J.G."/>
            <person name="Mans B.J."/>
        </authorList>
    </citation>
    <scope>NUCLEOTIDE SEQUENCE</scope>
    <source>
        <tissue evidence="8">Salivary glands</tissue>
    </source>
</reference>
<dbReference type="AlphaFoldDB" id="A0A224Z5I9"/>
<dbReference type="Pfam" id="PF02784">
    <property type="entry name" value="Orn_Arg_deC_N"/>
    <property type="match status" value="1"/>
</dbReference>
<keyword evidence="4" id="KW-0456">Lyase</keyword>
<proteinExistence type="inferred from homology"/>
<dbReference type="FunFam" id="3.20.20.10:FF:000008">
    <property type="entry name" value="Ornithine decarboxylase"/>
    <property type="match status" value="1"/>
</dbReference>
<dbReference type="PRINTS" id="PR01182">
    <property type="entry name" value="ORNDCRBXLASE"/>
</dbReference>
<feature type="domain" description="Orn/DAP/Arg decarboxylase 2 N-terminal" evidence="7">
    <location>
        <begin position="1"/>
        <end position="179"/>
    </location>
</feature>
<dbReference type="GO" id="GO:0004586">
    <property type="term" value="F:ornithine decarboxylase activity"/>
    <property type="evidence" value="ECO:0007669"/>
    <property type="project" value="TreeGrafter"/>
</dbReference>
<dbReference type="InterPro" id="IPR022644">
    <property type="entry name" value="De-COase2_N"/>
</dbReference>
<comment type="similarity">
    <text evidence="2 5">Belongs to the Orn/Lys/Arg decarboxylase class-II family.</text>
</comment>
<dbReference type="InterPro" id="IPR002433">
    <property type="entry name" value="Orn_de-COase"/>
</dbReference>
<keyword evidence="3" id="KW-0663">Pyridoxal phosphate</keyword>
<dbReference type="InterPro" id="IPR009006">
    <property type="entry name" value="Ala_racemase/Decarboxylase_C"/>
</dbReference>
<sequence length="349" mass="38882">MGVDPDRIIYAHTVKSTSHMKFAAAHSVTLMTFDCVEELHKIEDKDARLLLRIKGDSEGCKISFDEKFGCSVDEARHILETARDLHCNVVGVCFHVGAVYQNPRIFARTIQMAKMVFDMATELGKPMTILNIGGGFPGGVRSIGKFKQVCESVRRATDEYFPPSSGVEIIAEPGQFFVASAYHLAVRVVGKRRRDIVIDGVLQTHQDVFLNESRDNCVSRHLYQFSDVNIIPLKEPRERKRDVLTTLWGGTCNPLDVIDPRKMFFDVNVDEWLLMDNMGAYTLSFACGFNGTGFPIVHYIVPPAAVSSVSQVIERSALRSGYSQPEKALSRDLFSKKRGLISNGSCSGH</sequence>
<dbReference type="InterPro" id="IPR022657">
    <property type="entry name" value="De-COase2_CS"/>
</dbReference>
<dbReference type="InterPro" id="IPR022643">
    <property type="entry name" value="De-COase2_C"/>
</dbReference>
<evidence type="ECO:0000256" key="4">
    <source>
        <dbReference type="ARBA" id="ARBA00023239"/>
    </source>
</evidence>